<evidence type="ECO:0000256" key="1">
    <source>
        <dbReference type="ARBA" id="ARBA00009437"/>
    </source>
</evidence>
<dbReference type="EMBL" id="JAUZQE010000038">
    <property type="protein sequence ID" value="MDR4126820.1"/>
    <property type="molecule type" value="Genomic_DNA"/>
</dbReference>
<reference evidence="6 7" key="1">
    <citation type="submission" date="2023-08" db="EMBL/GenBank/DDBJ databases">
        <title>Alcaligenaceae gen. nov., a novel taxon isolated from the sludge of Yixing Pesticide Factory.</title>
        <authorList>
            <person name="Ruan L."/>
        </authorList>
    </citation>
    <scope>NUCLEOTIDE SEQUENCE [LARGE SCALE GENOMIC DNA]</scope>
    <source>
        <strain evidence="6 7">LG-2</strain>
    </source>
</reference>
<protein>
    <submittedName>
        <fullName evidence="6">LysR substrate-binding domain-containing protein</fullName>
    </submittedName>
</protein>
<keyword evidence="7" id="KW-1185">Reference proteome</keyword>
<dbReference type="InterPro" id="IPR036390">
    <property type="entry name" value="WH_DNA-bd_sf"/>
</dbReference>
<dbReference type="Gene3D" id="1.10.10.10">
    <property type="entry name" value="Winged helix-like DNA-binding domain superfamily/Winged helix DNA-binding domain"/>
    <property type="match status" value="1"/>
</dbReference>
<organism evidence="6 7">
    <name type="scientific">Yanghanlia caeni</name>
    <dbReference type="NCBI Taxonomy" id="3064283"/>
    <lineage>
        <taxon>Bacteria</taxon>
        <taxon>Pseudomonadati</taxon>
        <taxon>Pseudomonadota</taxon>
        <taxon>Betaproteobacteria</taxon>
        <taxon>Burkholderiales</taxon>
        <taxon>Alcaligenaceae</taxon>
        <taxon>Yanghanlia</taxon>
    </lineage>
</organism>
<dbReference type="Gene3D" id="3.40.190.290">
    <property type="match status" value="1"/>
</dbReference>
<keyword evidence="2" id="KW-0805">Transcription regulation</keyword>
<dbReference type="PROSITE" id="PS50931">
    <property type="entry name" value="HTH_LYSR"/>
    <property type="match status" value="1"/>
</dbReference>
<dbReference type="RefSeq" id="WP_347287470.1">
    <property type="nucleotide sequence ID" value="NZ_JAUZQE010000038.1"/>
</dbReference>
<proteinExistence type="inferred from homology"/>
<evidence type="ECO:0000256" key="3">
    <source>
        <dbReference type="ARBA" id="ARBA00023125"/>
    </source>
</evidence>
<keyword evidence="4" id="KW-0804">Transcription</keyword>
<name>A0ABU1D8T3_9BURK</name>
<dbReference type="Proteomes" id="UP001232156">
    <property type="component" value="Unassembled WGS sequence"/>
</dbReference>
<comment type="caution">
    <text evidence="6">The sequence shown here is derived from an EMBL/GenBank/DDBJ whole genome shotgun (WGS) entry which is preliminary data.</text>
</comment>
<dbReference type="PANTHER" id="PTHR30427">
    <property type="entry name" value="TRANSCRIPTIONAL ACTIVATOR PROTEIN LYSR"/>
    <property type="match status" value="1"/>
</dbReference>
<gene>
    <name evidence="6" type="ORF">Q8947_12605</name>
</gene>
<dbReference type="Pfam" id="PF00126">
    <property type="entry name" value="HTH_1"/>
    <property type="match status" value="1"/>
</dbReference>
<evidence type="ECO:0000256" key="2">
    <source>
        <dbReference type="ARBA" id="ARBA00023015"/>
    </source>
</evidence>
<evidence type="ECO:0000313" key="7">
    <source>
        <dbReference type="Proteomes" id="UP001232156"/>
    </source>
</evidence>
<keyword evidence="3" id="KW-0238">DNA-binding</keyword>
<dbReference type="InterPro" id="IPR005119">
    <property type="entry name" value="LysR_subst-bd"/>
</dbReference>
<dbReference type="InterPro" id="IPR036388">
    <property type="entry name" value="WH-like_DNA-bd_sf"/>
</dbReference>
<evidence type="ECO:0000313" key="6">
    <source>
        <dbReference type="EMBL" id="MDR4126820.1"/>
    </source>
</evidence>
<dbReference type="Pfam" id="PF03466">
    <property type="entry name" value="LysR_substrate"/>
    <property type="match status" value="1"/>
</dbReference>
<dbReference type="SUPFAM" id="SSF53850">
    <property type="entry name" value="Periplasmic binding protein-like II"/>
    <property type="match status" value="1"/>
</dbReference>
<evidence type="ECO:0000256" key="4">
    <source>
        <dbReference type="ARBA" id="ARBA00023163"/>
    </source>
</evidence>
<accession>A0ABU1D8T3</accession>
<sequence length="308" mass="33837">MSKRLTLRHLEAFRAVMARNSVTGAAELLGVTQPVVTRLISDFEDRVAFPLFIRKKGRLIPTAEALLLIDDVQQAMTLVERISYASSSIRELKQGKLLVAAAPAVALCCLPQAIATFTKENPETLISLHMDASPTVLDMVHEGRADLGVAMLPASATTSGNRELLLSGRMVAVVPRGHRLAGEPVLRPADFDGEDFISMSPLIEARTIIDSIFMAHNVQRRIRIETQISLAVIRHIEAGAGISLVDPVTAAGYRSDLVRFIPFEPAVVNDYTLVTSAKRKPPLIMKPFIEHVRQHISEMVPPAWRMTP</sequence>
<dbReference type="PANTHER" id="PTHR30427:SF1">
    <property type="entry name" value="TRANSCRIPTIONAL ACTIVATOR PROTEIN LYSR"/>
    <property type="match status" value="1"/>
</dbReference>
<comment type="similarity">
    <text evidence="1">Belongs to the LysR transcriptional regulatory family.</text>
</comment>
<feature type="domain" description="HTH lysR-type" evidence="5">
    <location>
        <begin position="5"/>
        <end position="62"/>
    </location>
</feature>
<dbReference type="SUPFAM" id="SSF46785">
    <property type="entry name" value="Winged helix' DNA-binding domain"/>
    <property type="match status" value="1"/>
</dbReference>
<dbReference type="InterPro" id="IPR000847">
    <property type="entry name" value="LysR_HTH_N"/>
</dbReference>
<evidence type="ECO:0000259" key="5">
    <source>
        <dbReference type="PROSITE" id="PS50931"/>
    </source>
</evidence>